<evidence type="ECO:0000313" key="2">
    <source>
        <dbReference type="Proteomes" id="UP000277094"/>
    </source>
</evidence>
<evidence type="ECO:0000313" key="1">
    <source>
        <dbReference type="EMBL" id="RNL78404.1"/>
    </source>
</evidence>
<reference evidence="1 2" key="1">
    <citation type="submission" date="2018-11" db="EMBL/GenBank/DDBJ databases">
        <authorList>
            <person name="Li F."/>
        </authorList>
    </citation>
    <scope>NUCLEOTIDE SEQUENCE [LARGE SCALE GENOMIC DNA]</scope>
    <source>
        <strain evidence="1 2">KIS18-7</strain>
    </source>
</reference>
<sequence>MAVAAVPFLATSSAHADTWTGGDLVVYRVGNGSAGLTNAAAPVFLDSFHAAGGAPFASLALPTTTADGNKPLTAAGLSRSEGQLTRSADGHYLAVTGYAATPGTTGPSGTSLTASDKNTVGRVVGIVDANGGVDTSTVLTGSKAPTIIRSAVTDGSRYWATGDKSGIVGAAFGGTPAVIAGSASDNLNGLSVQSGQLFTSGLLTHRLSIVGSGVPTSSASFADLPAAPTTNEAIPANLLTYGYAFVDRIDGTGYAGTTLDTLYVANASNRNGTLDKYSFNGTNWVAKGSIDVPGIQGLVANKTGTNPNGAVELAITTPTALLAKTDSSAATGTLTAGAPTTLATAGANTEFRGVALAPTGTNGPVAFYRSPAASASVPAGTAISASANVLGAVTGVTFKLGTGTPVAATKGAGNVWTASIPTTGKQVGSYALELSATDGTTTVTQTRTVAITAPTGSVGYGTYAIRNTLFKRAGTWATFSTTYSPDKKGLYTATAKRSITGYVYGSKLVLTFQKRTTAGKVYLIVDGKSTLIDLYGTSTSKYTKTFTFTGALKKHSFVIKVAGTKRSASKGKYVYAAAVQVVK</sequence>
<accession>A0A3N0DRZ8</accession>
<organism evidence="1 2">
    <name type="scientific">Nocardioides marmorisolisilvae</name>
    <dbReference type="NCBI Taxonomy" id="1542737"/>
    <lineage>
        <taxon>Bacteria</taxon>
        <taxon>Bacillati</taxon>
        <taxon>Actinomycetota</taxon>
        <taxon>Actinomycetes</taxon>
        <taxon>Propionibacteriales</taxon>
        <taxon>Nocardioidaceae</taxon>
        <taxon>Nocardioides</taxon>
    </lineage>
</organism>
<name>A0A3N0DRZ8_9ACTN</name>
<comment type="caution">
    <text evidence="1">The sequence shown here is derived from an EMBL/GenBank/DDBJ whole genome shotgun (WGS) entry which is preliminary data.</text>
</comment>
<dbReference type="EMBL" id="RJSG01000002">
    <property type="protein sequence ID" value="RNL78404.1"/>
    <property type="molecule type" value="Genomic_DNA"/>
</dbReference>
<keyword evidence="2" id="KW-1185">Reference proteome</keyword>
<proteinExistence type="predicted"/>
<protein>
    <submittedName>
        <fullName evidence="1">Uncharacterized protein</fullName>
    </submittedName>
</protein>
<dbReference type="AlphaFoldDB" id="A0A3N0DRZ8"/>
<dbReference type="Proteomes" id="UP000277094">
    <property type="component" value="Unassembled WGS sequence"/>
</dbReference>
<gene>
    <name evidence="1" type="ORF">EFL95_04710</name>
</gene>